<accession>A0AA38HHG0</accession>
<keyword evidence="1" id="KW-0732">Signal</keyword>
<proteinExistence type="predicted"/>
<evidence type="ECO:0000313" key="3">
    <source>
        <dbReference type="Proteomes" id="UP001164286"/>
    </source>
</evidence>
<evidence type="ECO:0000313" key="2">
    <source>
        <dbReference type="EMBL" id="KAI9639529.1"/>
    </source>
</evidence>
<organism evidence="2 3">
    <name type="scientific">Dioszegia hungarica</name>
    <dbReference type="NCBI Taxonomy" id="4972"/>
    <lineage>
        <taxon>Eukaryota</taxon>
        <taxon>Fungi</taxon>
        <taxon>Dikarya</taxon>
        <taxon>Basidiomycota</taxon>
        <taxon>Agaricomycotina</taxon>
        <taxon>Tremellomycetes</taxon>
        <taxon>Tremellales</taxon>
        <taxon>Bulleribasidiaceae</taxon>
        <taxon>Dioszegia</taxon>
    </lineage>
</organism>
<gene>
    <name evidence="2" type="ORF">MKK02DRAFT_39837</name>
</gene>
<feature type="signal peptide" evidence="1">
    <location>
        <begin position="1"/>
        <end position="16"/>
    </location>
</feature>
<evidence type="ECO:0000256" key="1">
    <source>
        <dbReference type="SAM" id="SignalP"/>
    </source>
</evidence>
<protein>
    <submittedName>
        <fullName evidence="2">Uncharacterized protein</fullName>
    </submittedName>
</protein>
<comment type="caution">
    <text evidence="2">The sequence shown here is derived from an EMBL/GenBank/DDBJ whole genome shotgun (WGS) entry which is preliminary data.</text>
</comment>
<dbReference type="AlphaFoldDB" id="A0AA38HHG0"/>
<dbReference type="GeneID" id="77730008"/>
<dbReference type="EMBL" id="JAKWFO010000001">
    <property type="protein sequence ID" value="KAI9639529.1"/>
    <property type="molecule type" value="Genomic_DNA"/>
</dbReference>
<dbReference type="RefSeq" id="XP_052949306.1">
    <property type="nucleotide sequence ID" value="XM_053090803.1"/>
</dbReference>
<feature type="chain" id="PRO_5041238557" evidence="1">
    <location>
        <begin position="17"/>
        <end position="121"/>
    </location>
</feature>
<keyword evidence="3" id="KW-1185">Reference proteome</keyword>
<sequence>MASLSLGLGILGAGLAGRVAYQLLRGGKGAAEQFVKGGFKAKMDKAEAMAVLGLSLGSVPEGAERGTGWSADLDRAATLLERMGGDMNMARRDPLLSTGDDAGPLDWRGLRLLLCDHVLKA</sequence>
<dbReference type="Proteomes" id="UP001164286">
    <property type="component" value="Unassembled WGS sequence"/>
</dbReference>
<name>A0AA38HHG0_9TREE</name>
<reference evidence="2" key="1">
    <citation type="journal article" date="2022" name="G3 (Bethesda)">
        <title>High quality genome of the basidiomycete yeast Dioszegia hungarica PDD-24b-2 isolated from cloud water.</title>
        <authorList>
            <person name="Jarrige D."/>
            <person name="Haridas S."/>
            <person name="Bleykasten-Grosshans C."/>
            <person name="Joly M."/>
            <person name="Nadalig T."/>
            <person name="Sancelme M."/>
            <person name="Vuilleumier S."/>
            <person name="Grigoriev I.V."/>
            <person name="Amato P."/>
            <person name="Bringel F."/>
        </authorList>
    </citation>
    <scope>NUCLEOTIDE SEQUENCE</scope>
    <source>
        <strain evidence="2">PDD-24b-2</strain>
    </source>
</reference>